<evidence type="ECO:0000256" key="4">
    <source>
        <dbReference type="ARBA" id="ARBA00019368"/>
    </source>
</evidence>
<dbReference type="InterPro" id="IPR040057">
    <property type="entry name" value="Spe-39"/>
</dbReference>
<evidence type="ECO:0000313" key="11">
    <source>
        <dbReference type="EMBL" id="CAI9567278.1"/>
    </source>
</evidence>
<accession>A0ABN9D447</accession>
<dbReference type="Proteomes" id="UP001162483">
    <property type="component" value="Unassembled WGS sequence"/>
</dbReference>
<dbReference type="PANTHER" id="PTHR13364:SF6">
    <property type="entry name" value="SPERMATOGENESIS-DEFECTIVE PROTEIN 39 HOMOLOG"/>
    <property type="match status" value="1"/>
</dbReference>
<organism evidence="11 12">
    <name type="scientific">Staurois parvus</name>
    <dbReference type="NCBI Taxonomy" id="386267"/>
    <lineage>
        <taxon>Eukaryota</taxon>
        <taxon>Metazoa</taxon>
        <taxon>Chordata</taxon>
        <taxon>Craniata</taxon>
        <taxon>Vertebrata</taxon>
        <taxon>Euteleostomi</taxon>
        <taxon>Amphibia</taxon>
        <taxon>Batrachia</taxon>
        <taxon>Anura</taxon>
        <taxon>Neobatrachia</taxon>
        <taxon>Ranoidea</taxon>
        <taxon>Ranidae</taxon>
        <taxon>Staurois</taxon>
    </lineage>
</organism>
<keyword evidence="10" id="KW-0732">Signal</keyword>
<evidence type="ECO:0000256" key="3">
    <source>
        <dbReference type="ARBA" id="ARBA00004603"/>
    </source>
</evidence>
<evidence type="ECO:0000256" key="6">
    <source>
        <dbReference type="ARBA" id="ARBA00023329"/>
    </source>
</evidence>
<evidence type="ECO:0000256" key="2">
    <source>
        <dbReference type="ARBA" id="ARBA00004541"/>
    </source>
</evidence>
<proteinExistence type="predicted"/>
<dbReference type="PANTHER" id="PTHR13364">
    <property type="entry name" value="DEFECTIVE SPERMATOGENESIS PROTEIN 39"/>
    <property type="match status" value="1"/>
</dbReference>
<keyword evidence="6" id="KW-0968">Cytoplasmic vesicle</keyword>
<feature type="signal peptide" evidence="10">
    <location>
        <begin position="1"/>
        <end position="20"/>
    </location>
</feature>
<evidence type="ECO:0000256" key="1">
    <source>
        <dbReference type="ARBA" id="ARBA00004412"/>
    </source>
</evidence>
<keyword evidence="12" id="KW-1185">Reference proteome</keyword>
<evidence type="ECO:0000313" key="12">
    <source>
        <dbReference type="Proteomes" id="UP001162483"/>
    </source>
</evidence>
<evidence type="ECO:0000256" key="5">
    <source>
        <dbReference type="ARBA" id="ARBA00022753"/>
    </source>
</evidence>
<feature type="compositionally biased region" description="Basic and acidic residues" evidence="9">
    <location>
        <begin position="99"/>
        <end position="113"/>
    </location>
</feature>
<evidence type="ECO:0000256" key="10">
    <source>
        <dbReference type="SAM" id="SignalP"/>
    </source>
</evidence>
<feature type="compositionally biased region" description="Polar residues" evidence="9">
    <location>
        <begin position="88"/>
        <end position="98"/>
    </location>
</feature>
<name>A0ABN9D447_9NEOB</name>
<feature type="region of interest" description="Disordered" evidence="9">
    <location>
        <begin position="88"/>
        <end position="121"/>
    </location>
</feature>
<comment type="subcellular location">
    <subcellularLocation>
        <location evidence="2">Cytoplasmic vesicle</location>
    </subcellularLocation>
    <subcellularLocation>
        <location evidence="1">Early endosome</location>
    </subcellularLocation>
    <subcellularLocation>
        <location evidence="3">Late endosome</location>
    </subcellularLocation>
</comment>
<evidence type="ECO:0000256" key="8">
    <source>
        <dbReference type="ARBA" id="ARBA00031270"/>
    </source>
</evidence>
<evidence type="ECO:0000256" key="7">
    <source>
        <dbReference type="ARBA" id="ARBA00029984"/>
    </source>
</evidence>
<protein>
    <recommendedName>
        <fullName evidence="4">Spermatogenesis-defective protein 39 homolog</fullName>
    </recommendedName>
    <alternativeName>
        <fullName evidence="7">VPS33B-interacting protein in apical-basolateral polarity regulator</fullName>
    </alternativeName>
    <alternativeName>
        <fullName evidence="8">VPS33B-interacting protein in polarity and apical restriction</fullName>
    </alternativeName>
</protein>
<feature type="chain" id="PRO_5046693179" description="Spermatogenesis-defective protein 39 homolog" evidence="10">
    <location>
        <begin position="21"/>
        <end position="513"/>
    </location>
</feature>
<comment type="caution">
    <text evidence="11">The sequence shown here is derived from an EMBL/GenBank/DDBJ whole genome shotgun (WGS) entry which is preliminary data.</text>
</comment>
<sequence length="513" mass="59924">MRVLALCSLLLWLPSDRSTAEMSRVKEDEDYWNASKCKAFTFDDHDEDGLSQLKESKRAVNSLKAFVEEDDEDWERFTWSGEPVGSISWSIKETSSGNRGRDTKSPGTEKPRSESSSYSFPKPVSSYSLGSLFKGKTRQSSFQSLSDDVLETNNRHYAPELRKPRSEYQDYNGEWSIEDSVRRMSKGKVCSLERFRSLKEKLQLLDEAVRLHDGNVITAVLIFLKKTLHSEILFRELKERQEALQHFIHFLKETEDQQLLLELLRYLEWTEELALCKYREHLNIVDAEQRRDFLKSKCLSLPFCQDDAALVQDHYTLLERQIIIEVNDKHLESSGQDIFRRHPRKASLLFMPLVTTLFYSCIYHYTESEGTFSSPTNLRKTFKIPEKLYILTALAARAKLRAWNDVDALFTTKTWLGYTKKRAPVGFHRVVEILHKNGAPVQILQEYIRLVEDVETKISLGTKYKCHDVVIDTYKDLKDRQQLMVYRCKVDRGSPEEDKIDMILNNTQIRWKN</sequence>
<gene>
    <name evidence="11" type="ORF">SPARVUS_LOCUS6504288</name>
</gene>
<reference evidence="11" key="1">
    <citation type="submission" date="2023-05" db="EMBL/GenBank/DDBJ databases">
        <authorList>
            <person name="Stuckert A."/>
        </authorList>
    </citation>
    <scope>NUCLEOTIDE SEQUENCE</scope>
</reference>
<dbReference type="EMBL" id="CATNWA010014090">
    <property type="protein sequence ID" value="CAI9567278.1"/>
    <property type="molecule type" value="Genomic_DNA"/>
</dbReference>
<keyword evidence="5" id="KW-0967">Endosome</keyword>
<evidence type="ECO:0000256" key="9">
    <source>
        <dbReference type="SAM" id="MobiDB-lite"/>
    </source>
</evidence>